<evidence type="ECO:0000256" key="5">
    <source>
        <dbReference type="ARBA" id="ARBA00024934"/>
    </source>
</evidence>
<comment type="subunit">
    <text evidence="6">The basal body constitutes a major portion of the flagellar organelle and consists of a number of rings mounted on a central rod.</text>
</comment>
<dbReference type="PIRSF" id="PIRSF002889">
    <property type="entry name" value="Rod_FlgB"/>
    <property type="match status" value="1"/>
</dbReference>
<dbReference type="PANTHER" id="PTHR30435:SF12">
    <property type="entry name" value="FLAGELLAR BASAL BODY ROD PROTEIN FLGB"/>
    <property type="match status" value="1"/>
</dbReference>
<keyword evidence="7" id="KW-0966">Cell projection</keyword>
<sequence length="135" mass="14784">MTIFDKTMRLIERTLDLRAARHQVIVSNIANEETPGYRSKDMRFQDALASAVQGRPGVSLIATHGRHLGVRGDAMARTAGRVVETGEGDLPLDANTVNLEIEMAKLSDNAMHYNTAATIMGARLRQLLGAIREGR</sequence>
<evidence type="ECO:0000256" key="6">
    <source>
        <dbReference type="PIRNR" id="PIRNR002889"/>
    </source>
</evidence>
<protein>
    <recommendedName>
        <fullName evidence="3 6">Flagellar basal body rod protein FlgB</fullName>
    </recommendedName>
</protein>
<name>A0AA86N220_9BACT</name>
<gene>
    <name evidence="7" type="ORF">DNFV4_03466</name>
</gene>
<comment type="function">
    <text evidence="5 6">Structural component of flagellum, the bacterial motility apparatus. Part of the rod structure of flagellar basal body.</text>
</comment>
<reference evidence="7" key="1">
    <citation type="submission" date="2022-10" db="EMBL/GenBank/DDBJ databases">
        <authorList>
            <person name="Koch H."/>
        </authorList>
    </citation>
    <scope>NUCLEOTIDE SEQUENCE</scope>
    <source>
        <strain evidence="7">DNF</strain>
    </source>
</reference>
<evidence type="ECO:0000256" key="4">
    <source>
        <dbReference type="ARBA" id="ARBA00023143"/>
    </source>
</evidence>
<keyword evidence="7" id="KW-0969">Cilium</keyword>
<dbReference type="RefSeq" id="WP_289269899.1">
    <property type="nucleotide sequence ID" value="NZ_OX365700.1"/>
</dbReference>
<evidence type="ECO:0000313" key="8">
    <source>
        <dbReference type="Proteomes" id="UP001179121"/>
    </source>
</evidence>
<keyword evidence="7" id="KW-0282">Flagellum</keyword>
<organism evidence="7 8">
    <name type="scientific">Nitrospira tepida</name>
    <dbReference type="NCBI Taxonomy" id="2973512"/>
    <lineage>
        <taxon>Bacteria</taxon>
        <taxon>Pseudomonadati</taxon>
        <taxon>Nitrospirota</taxon>
        <taxon>Nitrospiria</taxon>
        <taxon>Nitrospirales</taxon>
        <taxon>Nitrospiraceae</taxon>
        <taxon>Nitrospira</taxon>
    </lineage>
</organism>
<keyword evidence="8" id="KW-1185">Reference proteome</keyword>
<dbReference type="GO" id="GO:0030694">
    <property type="term" value="C:bacterial-type flagellum basal body, rod"/>
    <property type="evidence" value="ECO:0007669"/>
    <property type="project" value="InterPro"/>
</dbReference>
<accession>A0AA86N220</accession>
<dbReference type="InterPro" id="IPR006300">
    <property type="entry name" value="FlgB"/>
</dbReference>
<keyword evidence="4 6" id="KW-0975">Bacterial flagellum</keyword>
<evidence type="ECO:0000256" key="3">
    <source>
        <dbReference type="ARBA" id="ARBA00014376"/>
    </source>
</evidence>
<dbReference type="GO" id="GO:0071978">
    <property type="term" value="P:bacterial-type flagellum-dependent swarming motility"/>
    <property type="evidence" value="ECO:0007669"/>
    <property type="project" value="TreeGrafter"/>
</dbReference>
<dbReference type="PANTHER" id="PTHR30435">
    <property type="entry name" value="FLAGELLAR PROTEIN"/>
    <property type="match status" value="1"/>
</dbReference>
<dbReference type="EMBL" id="OX365700">
    <property type="protein sequence ID" value="CAI4033036.1"/>
    <property type="molecule type" value="Genomic_DNA"/>
</dbReference>
<evidence type="ECO:0000313" key="7">
    <source>
        <dbReference type="EMBL" id="CAI4033036.1"/>
    </source>
</evidence>
<evidence type="ECO:0000256" key="1">
    <source>
        <dbReference type="ARBA" id="ARBA00004117"/>
    </source>
</evidence>
<comment type="similarity">
    <text evidence="2 6">Belongs to the flagella basal body rod proteins family.</text>
</comment>
<proteinExistence type="inferred from homology"/>
<dbReference type="KEGG" id="nti:DNFV4_03466"/>
<comment type="subcellular location">
    <subcellularLocation>
        <location evidence="1 6">Bacterial flagellum basal body</location>
    </subcellularLocation>
</comment>
<evidence type="ECO:0000256" key="2">
    <source>
        <dbReference type="ARBA" id="ARBA00009677"/>
    </source>
</evidence>
<dbReference type="AlphaFoldDB" id="A0AA86N220"/>
<dbReference type="Proteomes" id="UP001179121">
    <property type="component" value="Chromosome"/>
</dbReference>
<dbReference type="NCBIfam" id="TIGR01396">
    <property type="entry name" value="FlgB"/>
    <property type="match status" value="1"/>
</dbReference>